<dbReference type="GO" id="GO:0006144">
    <property type="term" value="P:purine nucleobase metabolic process"/>
    <property type="evidence" value="ECO:0007669"/>
    <property type="project" value="UniProtKB-KW"/>
</dbReference>
<dbReference type="OrthoDB" id="9792386at2"/>
<feature type="domain" description="Transthyretin/hydroxyisourate hydrolase" evidence="8">
    <location>
        <begin position="5"/>
        <end position="119"/>
    </location>
</feature>
<dbReference type="SUPFAM" id="SSF49472">
    <property type="entry name" value="Transthyretin (synonym: prealbumin)"/>
    <property type="match status" value="1"/>
</dbReference>
<dbReference type="EC" id="3.5.2.17" evidence="7"/>
<keyword evidence="10" id="KW-1185">Reference proteome</keyword>
<gene>
    <name evidence="9" type="ORF">SAMN05421736_101608</name>
</gene>
<dbReference type="Gene3D" id="2.60.40.180">
    <property type="entry name" value="Transthyretin/hydroxyisourate hydrolase domain"/>
    <property type="match status" value="1"/>
</dbReference>
<comment type="function">
    <text evidence="2">Catalyzes the hydrolysis of 5-hydroxyisourate (HIU) to 2-oxo-4-hydroxy-4-carboxy-5-ureidoimidazoline (OHCU).</text>
</comment>
<keyword evidence="5 7" id="KW-0659">Purine metabolism</keyword>
<evidence type="ECO:0000256" key="1">
    <source>
        <dbReference type="ARBA" id="ARBA00001043"/>
    </source>
</evidence>
<comment type="similarity">
    <text evidence="3 7">Belongs to the transthyretin family. 5-hydroxyisourate hydrolase subfamily.</text>
</comment>
<dbReference type="CDD" id="cd05822">
    <property type="entry name" value="TLP_HIUase"/>
    <property type="match status" value="1"/>
</dbReference>
<dbReference type="InterPro" id="IPR036817">
    <property type="entry name" value="Transthyretin/HIU_hydrolase_sf"/>
</dbReference>
<dbReference type="EMBL" id="FNPI01000001">
    <property type="protein sequence ID" value="SDY18680.1"/>
    <property type="molecule type" value="Genomic_DNA"/>
</dbReference>
<dbReference type="InterPro" id="IPR023419">
    <property type="entry name" value="Transthyretin_CS"/>
</dbReference>
<accession>A0A1H3HTE0</accession>
<dbReference type="PROSITE" id="PS00769">
    <property type="entry name" value="TRANSTHYRETIN_2"/>
    <property type="match status" value="1"/>
</dbReference>
<dbReference type="STRING" id="1503961.SAMN05421736_101608"/>
<protein>
    <recommendedName>
        <fullName evidence="7">5-hydroxyisourate hydrolase</fullName>
        <shortName evidence="7">HIU hydrolase</shortName>
        <shortName evidence="7">HIUHase</shortName>
        <ecNumber evidence="7">3.5.2.17</ecNumber>
    </recommendedName>
</protein>
<evidence type="ECO:0000313" key="9">
    <source>
        <dbReference type="EMBL" id="SDY18680.1"/>
    </source>
</evidence>
<dbReference type="Proteomes" id="UP000198935">
    <property type="component" value="Unassembled WGS sequence"/>
</dbReference>
<evidence type="ECO:0000256" key="6">
    <source>
        <dbReference type="ARBA" id="ARBA00022801"/>
    </source>
</evidence>
<evidence type="ECO:0000313" key="10">
    <source>
        <dbReference type="Proteomes" id="UP000198935"/>
    </source>
</evidence>
<evidence type="ECO:0000256" key="7">
    <source>
        <dbReference type="RuleBase" id="RU361270"/>
    </source>
</evidence>
<dbReference type="PANTHER" id="PTHR10395">
    <property type="entry name" value="URICASE AND TRANSTHYRETIN-RELATED"/>
    <property type="match status" value="1"/>
</dbReference>
<organism evidence="9 10">
    <name type="scientific">Evansella caseinilytica</name>
    <dbReference type="NCBI Taxonomy" id="1503961"/>
    <lineage>
        <taxon>Bacteria</taxon>
        <taxon>Bacillati</taxon>
        <taxon>Bacillota</taxon>
        <taxon>Bacilli</taxon>
        <taxon>Bacillales</taxon>
        <taxon>Bacillaceae</taxon>
        <taxon>Evansella</taxon>
    </lineage>
</organism>
<dbReference type="GO" id="GO:0033971">
    <property type="term" value="F:hydroxyisourate hydrolase activity"/>
    <property type="evidence" value="ECO:0007669"/>
    <property type="project" value="UniProtKB-EC"/>
</dbReference>
<evidence type="ECO:0000256" key="4">
    <source>
        <dbReference type="ARBA" id="ARBA00011881"/>
    </source>
</evidence>
<sequence length="120" mass="13737">MAGRLTTHVLNTSAGKPAQQLFLELWKYNDSTQQVTKILECRTNEDGRVNRPLLEGERMAAGQYELRFFVDEYFRSTGAQQEELPFLQIIPVRFTISDTEVHYHIPLLVAPGGYTVYRGS</sequence>
<dbReference type="Pfam" id="PF00576">
    <property type="entry name" value="Transthyretin"/>
    <property type="match status" value="1"/>
</dbReference>
<evidence type="ECO:0000256" key="5">
    <source>
        <dbReference type="ARBA" id="ARBA00022631"/>
    </source>
</evidence>
<reference evidence="10" key="1">
    <citation type="submission" date="2016-10" db="EMBL/GenBank/DDBJ databases">
        <authorList>
            <person name="Varghese N."/>
            <person name="Submissions S."/>
        </authorList>
    </citation>
    <scope>NUCLEOTIDE SEQUENCE [LARGE SCALE GENOMIC DNA]</scope>
    <source>
        <strain evidence="10">SP</strain>
    </source>
</reference>
<keyword evidence="6 7" id="KW-0378">Hydrolase</keyword>
<dbReference type="InterPro" id="IPR023416">
    <property type="entry name" value="Transthyretin/HIU_hydrolase_d"/>
</dbReference>
<evidence type="ECO:0000256" key="3">
    <source>
        <dbReference type="ARBA" id="ARBA00009850"/>
    </source>
</evidence>
<evidence type="ECO:0000256" key="2">
    <source>
        <dbReference type="ARBA" id="ARBA00002704"/>
    </source>
</evidence>
<comment type="subunit">
    <text evidence="4 7">Homotetramer.</text>
</comment>
<dbReference type="InterPro" id="IPR014306">
    <property type="entry name" value="Hydroxyisourate_hydrolase"/>
</dbReference>
<evidence type="ECO:0000259" key="8">
    <source>
        <dbReference type="Pfam" id="PF00576"/>
    </source>
</evidence>
<comment type="catalytic activity">
    <reaction evidence="1 7">
        <text>5-hydroxyisourate + H2O = 5-hydroxy-2-oxo-4-ureido-2,5-dihydro-1H-imidazole-5-carboxylate + H(+)</text>
        <dbReference type="Rhea" id="RHEA:23736"/>
        <dbReference type="ChEBI" id="CHEBI:15377"/>
        <dbReference type="ChEBI" id="CHEBI:15378"/>
        <dbReference type="ChEBI" id="CHEBI:18072"/>
        <dbReference type="ChEBI" id="CHEBI:58639"/>
        <dbReference type="EC" id="3.5.2.17"/>
    </reaction>
</comment>
<name>A0A1H3HTE0_9BACI</name>
<dbReference type="NCBIfam" id="TIGR02962">
    <property type="entry name" value="hdxy_isourate"/>
    <property type="match status" value="1"/>
</dbReference>
<dbReference type="AlphaFoldDB" id="A0A1H3HTE0"/>
<dbReference type="PANTHER" id="PTHR10395:SF7">
    <property type="entry name" value="5-HYDROXYISOURATE HYDROLASE"/>
    <property type="match status" value="1"/>
</dbReference>
<proteinExistence type="inferred from homology"/>